<dbReference type="EMBL" id="MU005651">
    <property type="protein sequence ID" value="KAF2675719.1"/>
    <property type="molecule type" value="Genomic_DNA"/>
</dbReference>
<reference evidence="1" key="1">
    <citation type="journal article" date="2020" name="Stud. Mycol.">
        <title>101 Dothideomycetes genomes: a test case for predicting lifestyles and emergence of pathogens.</title>
        <authorList>
            <person name="Haridas S."/>
            <person name="Albert R."/>
            <person name="Binder M."/>
            <person name="Bloem J."/>
            <person name="Labutti K."/>
            <person name="Salamov A."/>
            <person name="Andreopoulos B."/>
            <person name="Baker S."/>
            <person name="Barry K."/>
            <person name="Bills G."/>
            <person name="Bluhm B."/>
            <person name="Cannon C."/>
            <person name="Castanera R."/>
            <person name="Culley D."/>
            <person name="Daum C."/>
            <person name="Ezra D."/>
            <person name="Gonzalez J."/>
            <person name="Henrissat B."/>
            <person name="Kuo A."/>
            <person name="Liang C."/>
            <person name="Lipzen A."/>
            <person name="Lutzoni F."/>
            <person name="Magnuson J."/>
            <person name="Mondo S."/>
            <person name="Nolan M."/>
            <person name="Ohm R."/>
            <person name="Pangilinan J."/>
            <person name="Park H.-J."/>
            <person name="Ramirez L."/>
            <person name="Alfaro M."/>
            <person name="Sun H."/>
            <person name="Tritt A."/>
            <person name="Yoshinaga Y."/>
            <person name="Zwiers L.-H."/>
            <person name="Turgeon B."/>
            <person name="Goodwin S."/>
            <person name="Spatafora J."/>
            <person name="Crous P."/>
            <person name="Grigoriev I."/>
        </authorList>
    </citation>
    <scope>NUCLEOTIDE SEQUENCE</scope>
    <source>
        <strain evidence="1">CBS 122367</strain>
    </source>
</reference>
<dbReference type="PANTHER" id="PTHR39599:SF1">
    <property type="entry name" value="GPI-ANCHORED PROTEIN (EUROFUNG)"/>
    <property type="match status" value="1"/>
</dbReference>
<name>A0A6G1ICT1_9PLEO</name>
<accession>A0A6G1ICT1</accession>
<evidence type="ECO:0000313" key="2">
    <source>
        <dbReference type="Proteomes" id="UP000799291"/>
    </source>
</evidence>
<gene>
    <name evidence="1" type="ORF">K458DRAFT_425286</name>
</gene>
<dbReference type="AlphaFoldDB" id="A0A6G1ICT1"/>
<proteinExistence type="predicted"/>
<protein>
    <submittedName>
        <fullName evidence="1">Uncharacterized protein</fullName>
    </submittedName>
</protein>
<evidence type="ECO:0000313" key="1">
    <source>
        <dbReference type="EMBL" id="KAF2675719.1"/>
    </source>
</evidence>
<organism evidence="1 2">
    <name type="scientific">Lentithecium fluviatile CBS 122367</name>
    <dbReference type="NCBI Taxonomy" id="1168545"/>
    <lineage>
        <taxon>Eukaryota</taxon>
        <taxon>Fungi</taxon>
        <taxon>Dikarya</taxon>
        <taxon>Ascomycota</taxon>
        <taxon>Pezizomycotina</taxon>
        <taxon>Dothideomycetes</taxon>
        <taxon>Pleosporomycetidae</taxon>
        <taxon>Pleosporales</taxon>
        <taxon>Massarineae</taxon>
        <taxon>Lentitheciaceae</taxon>
        <taxon>Lentithecium</taxon>
    </lineage>
</organism>
<sequence length="148" mass="15304">MCPSYASLSCGEISQPSWCCPSGYTCVVPANTNGMVGCCPSGNSCGGSVNVASVSTVTVYSAQQTTQAYVLPTTTTVPVYNQPTTVAAAGFCQTLTMSGPDLPRVTQGSCGTILIVNEGSQNSRTIGYGVGATLIFLRLAIGRMLRWI</sequence>
<dbReference type="Proteomes" id="UP000799291">
    <property type="component" value="Unassembled WGS sequence"/>
</dbReference>
<dbReference type="OrthoDB" id="2426396at2759"/>
<dbReference type="PANTHER" id="PTHR39599">
    <property type="entry name" value="GPI-ANCHORED PROTEIN (EUROFUNG)-RELATED-RELATED"/>
    <property type="match status" value="1"/>
</dbReference>
<keyword evidence="2" id="KW-1185">Reference proteome</keyword>